<feature type="transmembrane region" description="Helical" evidence="10">
    <location>
        <begin position="290"/>
        <end position="309"/>
    </location>
</feature>
<name>A0A561EXY2_9ACTN</name>
<comment type="caution">
    <text evidence="13">The sequence shown here is derived from an EMBL/GenBank/DDBJ whole genome shotgun (WGS) entry which is preliminary data.</text>
</comment>
<dbReference type="SMART" id="SM00382">
    <property type="entry name" value="AAA"/>
    <property type="match status" value="1"/>
</dbReference>
<keyword evidence="4 10" id="KW-0812">Transmembrane</keyword>
<keyword evidence="2" id="KW-0813">Transport</keyword>
<dbReference type="GO" id="GO:0140359">
    <property type="term" value="F:ABC-type transporter activity"/>
    <property type="evidence" value="ECO:0007669"/>
    <property type="project" value="InterPro"/>
</dbReference>
<evidence type="ECO:0000256" key="8">
    <source>
        <dbReference type="ARBA" id="ARBA00023136"/>
    </source>
</evidence>
<keyword evidence="6" id="KW-0067">ATP-binding</keyword>
<gene>
    <name evidence="13" type="ORF">FB465_5626</name>
</gene>
<dbReference type="GO" id="GO:0005886">
    <property type="term" value="C:plasma membrane"/>
    <property type="evidence" value="ECO:0007669"/>
    <property type="project" value="UniProtKB-SubCell"/>
</dbReference>
<evidence type="ECO:0000256" key="3">
    <source>
        <dbReference type="ARBA" id="ARBA00022475"/>
    </source>
</evidence>
<dbReference type="PANTHER" id="PTHR24221">
    <property type="entry name" value="ATP-BINDING CASSETTE SUB-FAMILY B"/>
    <property type="match status" value="1"/>
</dbReference>
<dbReference type="OrthoDB" id="9787557at2"/>
<dbReference type="EMBL" id="VIVR01000001">
    <property type="protein sequence ID" value="TWE20472.1"/>
    <property type="molecule type" value="Genomic_DNA"/>
</dbReference>
<dbReference type="InterPro" id="IPR011527">
    <property type="entry name" value="ABC1_TM_dom"/>
</dbReference>
<dbReference type="AlphaFoldDB" id="A0A561EXY2"/>
<evidence type="ECO:0000259" key="11">
    <source>
        <dbReference type="PROSITE" id="PS50893"/>
    </source>
</evidence>
<evidence type="ECO:0000256" key="10">
    <source>
        <dbReference type="SAM" id="Phobius"/>
    </source>
</evidence>
<dbReference type="Proteomes" id="UP000318416">
    <property type="component" value="Unassembled WGS sequence"/>
</dbReference>
<dbReference type="PROSITE" id="PS50893">
    <property type="entry name" value="ABC_TRANSPORTER_2"/>
    <property type="match status" value="1"/>
</dbReference>
<evidence type="ECO:0000256" key="2">
    <source>
        <dbReference type="ARBA" id="ARBA00022448"/>
    </source>
</evidence>
<dbReference type="Pfam" id="PF00664">
    <property type="entry name" value="ABC_membrane"/>
    <property type="match status" value="1"/>
</dbReference>
<evidence type="ECO:0000313" key="13">
    <source>
        <dbReference type="EMBL" id="TWE20472.1"/>
    </source>
</evidence>
<dbReference type="Gene3D" id="1.20.1560.10">
    <property type="entry name" value="ABC transporter type 1, transmembrane domain"/>
    <property type="match status" value="1"/>
</dbReference>
<dbReference type="PROSITE" id="PS50929">
    <property type="entry name" value="ABC_TM1F"/>
    <property type="match status" value="1"/>
</dbReference>
<dbReference type="InterPro" id="IPR003593">
    <property type="entry name" value="AAA+_ATPase"/>
</dbReference>
<dbReference type="InterPro" id="IPR027417">
    <property type="entry name" value="P-loop_NTPase"/>
</dbReference>
<keyword evidence="8 10" id="KW-0472">Membrane</keyword>
<dbReference type="SUPFAM" id="SSF90123">
    <property type="entry name" value="ABC transporter transmembrane region"/>
    <property type="match status" value="1"/>
</dbReference>
<evidence type="ECO:0000313" key="14">
    <source>
        <dbReference type="Proteomes" id="UP000318416"/>
    </source>
</evidence>
<dbReference type="GO" id="GO:0005524">
    <property type="term" value="F:ATP binding"/>
    <property type="evidence" value="ECO:0007669"/>
    <property type="project" value="UniProtKB-KW"/>
</dbReference>
<proteinExistence type="inferred from homology"/>
<evidence type="ECO:0000259" key="12">
    <source>
        <dbReference type="PROSITE" id="PS50929"/>
    </source>
</evidence>
<keyword evidence="7 10" id="KW-1133">Transmembrane helix</keyword>
<dbReference type="InterPro" id="IPR036640">
    <property type="entry name" value="ABC1_TM_sf"/>
</dbReference>
<dbReference type="InterPro" id="IPR003439">
    <property type="entry name" value="ABC_transporter-like_ATP-bd"/>
</dbReference>
<feature type="domain" description="ABC transporter" evidence="11">
    <location>
        <begin position="489"/>
        <end position="722"/>
    </location>
</feature>
<reference evidence="13 14" key="1">
    <citation type="submission" date="2019-06" db="EMBL/GenBank/DDBJ databases">
        <title>Sequencing the genomes of 1000 actinobacteria strains.</title>
        <authorList>
            <person name="Klenk H.-P."/>
        </authorList>
    </citation>
    <scope>NUCLEOTIDE SEQUENCE [LARGE SCALE GENOMIC DNA]</scope>
    <source>
        <strain evidence="13 14">DSM 41649</strain>
    </source>
</reference>
<keyword evidence="3" id="KW-1003">Cell membrane</keyword>
<feature type="domain" description="ABC transmembrane type-1" evidence="12">
    <location>
        <begin position="178"/>
        <end position="455"/>
    </location>
</feature>
<dbReference type="Gene3D" id="3.40.50.300">
    <property type="entry name" value="P-loop containing nucleotide triphosphate hydrolases"/>
    <property type="match status" value="1"/>
</dbReference>
<keyword evidence="5" id="KW-0547">Nucleotide-binding</keyword>
<dbReference type="GO" id="GO:0016887">
    <property type="term" value="F:ATP hydrolysis activity"/>
    <property type="evidence" value="ECO:0007669"/>
    <property type="project" value="InterPro"/>
</dbReference>
<evidence type="ECO:0000256" key="1">
    <source>
        <dbReference type="ARBA" id="ARBA00004651"/>
    </source>
</evidence>
<feature type="transmembrane region" description="Helical" evidence="10">
    <location>
        <begin position="213"/>
        <end position="233"/>
    </location>
</feature>
<dbReference type="InterPro" id="IPR039421">
    <property type="entry name" value="Type_1_exporter"/>
</dbReference>
<comment type="similarity">
    <text evidence="9">Belongs to the ABC transporter superfamily. Lipid exporter (TC 3.A.1.106) family.</text>
</comment>
<dbReference type="PANTHER" id="PTHR24221:SF654">
    <property type="entry name" value="ATP-BINDING CASSETTE SUB-FAMILY B MEMBER 6"/>
    <property type="match status" value="1"/>
</dbReference>
<evidence type="ECO:0000256" key="6">
    <source>
        <dbReference type="ARBA" id="ARBA00022840"/>
    </source>
</evidence>
<evidence type="ECO:0000256" key="7">
    <source>
        <dbReference type="ARBA" id="ARBA00022989"/>
    </source>
</evidence>
<feature type="transmembrane region" description="Helical" evidence="10">
    <location>
        <begin position="177"/>
        <end position="201"/>
    </location>
</feature>
<dbReference type="RefSeq" id="WP_145794849.1">
    <property type="nucleotide sequence ID" value="NZ_BAAABR010000047.1"/>
</dbReference>
<dbReference type="GO" id="GO:0034040">
    <property type="term" value="F:ATPase-coupled lipid transmembrane transporter activity"/>
    <property type="evidence" value="ECO:0007669"/>
    <property type="project" value="TreeGrafter"/>
</dbReference>
<feature type="transmembrane region" description="Helical" evidence="10">
    <location>
        <begin position="315"/>
        <end position="333"/>
    </location>
</feature>
<comment type="subcellular location">
    <subcellularLocation>
        <location evidence="1">Cell membrane</location>
        <topology evidence="1">Multi-pass membrane protein</topology>
    </subcellularLocation>
</comment>
<accession>A0A561EXY2</accession>
<dbReference type="Pfam" id="PF00005">
    <property type="entry name" value="ABC_tran"/>
    <property type="match status" value="1"/>
</dbReference>
<evidence type="ECO:0000256" key="9">
    <source>
        <dbReference type="ARBA" id="ARBA00061644"/>
    </source>
</evidence>
<sequence length="725" mass="75537">MTTVQEHRGLDATAAATAAANRAALAAATAALHPGAPRPAEAGPAHPADRALAVLRALAPALGVTPPETLPTAVRDARDPLAALLRLLGVRWRPVTLPAGPDGHGDPSGTAGPMVAHAEADGRPIALVPRGSGHRRLDKGPLSRRALLLYAPLPPGAPTPGKLLRFALAAPGTRRDLAVLTAAGLLSALLGLLVPLSTGVLLPGLIAADRHPLRWLALLLASGVIASWLLALVRNTAAIRLTGRVQSVLEPAVWDRLLAHDARFFRDYTTGDLVHRANAVAQARQALSEVLVGAVLGAVFSVSGLSVLMLVDVRLGGLLLAAVLVATAALLALGRLRQRHESRVYELHGRLHGTLYGLLLGIDKIQTAGREIQAFARWAGPFAEQKRADAAAMRADAAAAALTAALQPLLLAALLAGATLGGGTQPGHLMAAGIAAGQVALALGQVTHAAASAYGIAPVLERLRPVLAEPVEASTTLTAQDPGPLRGAVRLDGATFRYPGTAAPALDAVSLHAEPGEFVAVVGPSGAGKSTLVRLLLGFDRPESGAVRYDGRDLAELDPRLVRRQLGAVLQNGRMLRGSLLENLAGTDPDVTEDDIWHAAELAGIAEELRRLPLGLGTRIGEDAQGFSGGQVQRMLLARALVRRPAVLLLDEATSALDNATQRHVAEAISGLDRTRIVIAHRLSTIRDADRIYVMDGGRVAAEGTYHQLLGTDPLFTRLARPQEM</sequence>
<evidence type="ECO:0000256" key="4">
    <source>
        <dbReference type="ARBA" id="ARBA00022692"/>
    </source>
</evidence>
<organism evidence="13 14">
    <name type="scientific">Kitasatospora atroaurantiaca</name>
    <dbReference type="NCBI Taxonomy" id="285545"/>
    <lineage>
        <taxon>Bacteria</taxon>
        <taxon>Bacillati</taxon>
        <taxon>Actinomycetota</taxon>
        <taxon>Actinomycetes</taxon>
        <taxon>Kitasatosporales</taxon>
        <taxon>Streptomycetaceae</taxon>
        <taxon>Kitasatospora</taxon>
    </lineage>
</organism>
<protein>
    <submittedName>
        <fullName evidence="13">ABC-type bacteriocin/lantibiotic exporter with double-glycine peptidase domain</fullName>
    </submittedName>
</protein>
<keyword evidence="14" id="KW-1185">Reference proteome</keyword>
<dbReference type="SUPFAM" id="SSF52540">
    <property type="entry name" value="P-loop containing nucleoside triphosphate hydrolases"/>
    <property type="match status" value="1"/>
</dbReference>
<evidence type="ECO:0000256" key="5">
    <source>
        <dbReference type="ARBA" id="ARBA00022741"/>
    </source>
</evidence>
<dbReference type="FunFam" id="3.40.50.300:FF:000299">
    <property type="entry name" value="ABC transporter ATP-binding protein/permease"/>
    <property type="match status" value="1"/>
</dbReference>